<organism evidence="4 5">
    <name type="scientific">Mesoflavibacter zeaxanthinifaciens subsp. sabulilitoris</name>
    <dbReference type="NCBI Taxonomy" id="1520893"/>
    <lineage>
        <taxon>Bacteria</taxon>
        <taxon>Pseudomonadati</taxon>
        <taxon>Bacteroidota</taxon>
        <taxon>Flavobacteriia</taxon>
        <taxon>Flavobacteriales</taxon>
        <taxon>Flavobacteriaceae</taxon>
        <taxon>Mesoflavibacter</taxon>
    </lineage>
</organism>
<dbReference type="NCBIfam" id="NF033707">
    <property type="entry name" value="T9SS_sortase"/>
    <property type="match status" value="1"/>
</dbReference>
<dbReference type="SUPFAM" id="SSF52129">
    <property type="entry name" value="Caspase-like"/>
    <property type="match status" value="1"/>
</dbReference>
<dbReference type="InterPro" id="IPR001769">
    <property type="entry name" value="Gingipain"/>
</dbReference>
<feature type="domain" description="Gingipain" evidence="3">
    <location>
        <begin position="541"/>
        <end position="920"/>
    </location>
</feature>
<dbReference type="Pfam" id="PF01364">
    <property type="entry name" value="Peptidase_C25"/>
    <property type="match status" value="1"/>
</dbReference>
<evidence type="ECO:0000313" key="4">
    <source>
        <dbReference type="EMBL" id="PSG89774.1"/>
    </source>
</evidence>
<comment type="caution">
    <text evidence="4">The sequence shown here is derived from an EMBL/GenBank/DDBJ whole genome shotgun (WGS) entry which is preliminary data.</text>
</comment>
<evidence type="ECO:0000259" key="3">
    <source>
        <dbReference type="Pfam" id="PF01364"/>
    </source>
</evidence>
<dbReference type="Gene3D" id="3.40.50.10390">
    <property type="entry name" value="Gingipain r, domain 1"/>
    <property type="match status" value="1"/>
</dbReference>
<feature type="chain" id="PRO_5015474648" evidence="2">
    <location>
        <begin position="19"/>
        <end position="1299"/>
    </location>
</feature>
<dbReference type="InterPro" id="IPR029030">
    <property type="entry name" value="Caspase-like_dom_sf"/>
</dbReference>
<keyword evidence="1 2" id="KW-0732">Signal</keyword>
<reference evidence="4 5" key="1">
    <citation type="submission" date="2018-03" db="EMBL/GenBank/DDBJ databases">
        <title>Mesoflavibacter sp. HG37 and Mesoflavibacter sp. HG96 sp.nov., two marine bacteria isolated from seawater of Western Pacific Ocean.</title>
        <authorList>
            <person name="Cheng H."/>
            <person name="Wu Y.-H."/>
            <person name="Guo L.-L."/>
            <person name="Xu X.-W."/>
        </authorList>
    </citation>
    <scope>NUCLEOTIDE SEQUENCE [LARGE SCALE GENOMIC DNA]</scope>
    <source>
        <strain evidence="4 5">KCTC 42117</strain>
    </source>
</reference>
<dbReference type="RefSeq" id="WP_106678792.1">
    <property type="nucleotide sequence ID" value="NZ_JACHWV010000008.1"/>
</dbReference>
<feature type="signal peptide" evidence="2">
    <location>
        <begin position="1"/>
        <end position="18"/>
    </location>
</feature>
<protein>
    <submittedName>
        <fullName evidence="4">Peptidase C25</fullName>
    </submittedName>
</protein>
<dbReference type="GO" id="GO:0006508">
    <property type="term" value="P:proteolysis"/>
    <property type="evidence" value="ECO:0007669"/>
    <property type="project" value="InterPro"/>
</dbReference>
<gene>
    <name evidence="4" type="ORF">C7H61_08185</name>
</gene>
<evidence type="ECO:0000256" key="2">
    <source>
        <dbReference type="SAM" id="SignalP"/>
    </source>
</evidence>
<dbReference type="OrthoDB" id="9809780at2"/>
<dbReference type="Proteomes" id="UP000238430">
    <property type="component" value="Unassembled WGS sequence"/>
</dbReference>
<dbReference type="InterPro" id="IPR029031">
    <property type="entry name" value="Gingipain_N_sf"/>
</dbReference>
<dbReference type="GO" id="GO:0008234">
    <property type="term" value="F:cysteine-type peptidase activity"/>
    <property type="evidence" value="ECO:0007669"/>
    <property type="project" value="InterPro"/>
</dbReference>
<name>A0A2T1NBG6_9FLAO</name>
<dbReference type="Gene3D" id="3.40.50.1460">
    <property type="match status" value="1"/>
</dbReference>
<keyword evidence="5" id="KW-1185">Reference proteome</keyword>
<evidence type="ECO:0000313" key="5">
    <source>
        <dbReference type="Proteomes" id="UP000238430"/>
    </source>
</evidence>
<dbReference type="CDD" id="cd02258">
    <property type="entry name" value="Peptidase_C25_N"/>
    <property type="match status" value="1"/>
</dbReference>
<dbReference type="Gene3D" id="2.60.40.4070">
    <property type="match status" value="1"/>
</dbReference>
<dbReference type="EMBL" id="PXOT01000023">
    <property type="protein sequence ID" value="PSG89774.1"/>
    <property type="molecule type" value="Genomic_DNA"/>
</dbReference>
<sequence>MKKILIVLAVLFVLPLFSQQKSVTLNWDSYKTLKADGFSVVVSAFLPEENFNFDLDNGVIYSNEWKTSIPVNENSVNLSNVTYQTVTREELKGLKLSSIPSTLEYSLKNARGRKDSYAVFRLKTFVKEGNRIKRVKSFTINYTTSNSNSFRSSSSFSVTNSVLANGSWYKFEVQKSGVYILNKSFLSQLGVNVDNVDPRNIKIYGYGGMMMPYNNVANFPFDPIENAIKVVGETDGVFNDSDYILFYAQGPSADVYNTSVNTNINPYTDKTVYYISISSGNGKRIQNYIQPTGSVSASFTTFHDYKFHEVDERNLVFVGRRWFGEEFNVENSQNFSFDFPNLVVTEPVNVRVHTASTASNSTTFGVSVNGTQIGSINHSSANSSDGVYATGGSLTQNINVSSNMINVGLNYNNQGNPSANGYLDYIGVEAVRDLDFIGDQFKFFNRLAFQGTGVASYTLSNASQVQEVWNITDLYNVSSIVNEGNATLNFNTNLGVENKFVAVTSQDYYIPTIPQNAIVGNQNLKGSIFLDNNGNFQDIDYLILTTTSHLGQANRLAQINREKYGLNVKVVTLGSIYKEFATGNPDIASIRNFVKYVYDNASSPENKLKYLCLFGDSSFDYKGRISSNTYNFPTWNAYSSFNLSNSFISDDFYGYLDLGEGNLDAYNSANKLDVAIGRIVADSPQLAKDMVDKIVTYHSKDALGGWRNNFVVISDDVDEQWEATLQETTDQIANEVSLNKPYINVTKIHSDAYQQVASAGGDRYPEVNVAIANAVEKGALVVDYFGHGGEDGLAKERIMQKPDVQALNNECKLNLFITVTCEFTRFDNPLRETAGELIYWNKDAGAIGLITTTRQIFVTVGRDFNEILKEYLFSFSDQDTYDDHEYPSAAEALRLAKNDPSFTSSQKSLAFFIGDPALKLAFPQPNIRLTKINDVPVDQNTDVLQALSYAKLSGEVTDVNGNVLTDYNGTLTATIYDKEIERQTLANDNTTNNNGTIYLDFTTLGALVFRGQASVTNGQFEFDFIVPKDIGIPVGYGKVSFYAVKEDSLEDKTGASINTLQIGGINPDAAEDNLPPTIQLYMNDETFVSGGITNESPMILAKLEDENGINTASGIGHDIVAILDGDEVNPFVLNDYYTADVDNYTKGSLTYPLRNLEPGLHTLSLKAWDVYNNSSTTEIQFVVHEENENLVLTNVLNYPNPFVNYTEFWFSHNSSEALNISVQIFTISGKLVRTLNGTTGANGGSCCGGSAAGTSRDIIWDGRDDFGQKIGKGTYIYKLKVHSPSTNKTTEKIEKLVIL</sequence>
<evidence type="ECO:0000256" key="1">
    <source>
        <dbReference type="ARBA" id="ARBA00022729"/>
    </source>
</evidence>
<proteinExistence type="predicted"/>
<accession>A0A2T1NBG6</accession>